<keyword evidence="1" id="KW-0472">Membrane</keyword>
<feature type="non-terminal residue" evidence="2">
    <location>
        <position position="1"/>
    </location>
</feature>
<proteinExistence type="predicted"/>
<name>A0A382X066_9ZZZZ</name>
<accession>A0A382X066</accession>
<protein>
    <submittedName>
        <fullName evidence="2">Uncharacterized protein</fullName>
    </submittedName>
</protein>
<sequence>VEGNFIPGLLISLGVILAILILVGIFSLISAFKTKFNRNF</sequence>
<keyword evidence="1" id="KW-0812">Transmembrane</keyword>
<gene>
    <name evidence="2" type="ORF">METZ01_LOCUS417336</name>
</gene>
<keyword evidence="1" id="KW-1133">Transmembrane helix</keyword>
<dbReference type="AlphaFoldDB" id="A0A382X066"/>
<feature type="non-terminal residue" evidence="2">
    <location>
        <position position="40"/>
    </location>
</feature>
<organism evidence="2">
    <name type="scientific">marine metagenome</name>
    <dbReference type="NCBI Taxonomy" id="408172"/>
    <lineage>
        <taxon>unclassified sequences</taxon>
        <taxon>metagenomes</taxon>
        <taxon>ecological metagenomes</taxon>
    </lineage>
</organism>
<evidence type="ECO:0000313" key="2">
    <source>
        <dbReference type="EMBL" id="SVD64482.1"/>
    </source>
</evidence>
<dbReference type="EMBL" id="UINC01163919">
    <property type="protein sequence ID" value="SVD64482.1"/>
    <property type="molecule type" value="Genomic_DNA"/>
</dbReference>
<evidence type="ECO:0000256" key="1">
    <source>
        <dbReference type="SAM" id="Phobius"/>
    </source>
</evidence>
<feature type="transmembrane region" description="Helical" evidence="1">
    <location>
        <begin position="6"/>
        <end position="32"/>
    </location>
</feature>
<reference evidence="2" key="1">
    <citation type="submission" date="2018-05" db="EMBL/GenBank/DDBJ databases">
        <authorList>
            <person name="Lanie J.A."/>
            <person name="Ng W.-L."/>
            <person name="Kazmierczak K.M."/>
            <person name="Andrzejewski T.M."/>
            <person name="Davidsen T.M."/>
            <person name="Wayne K.J."/>
            <person name="Tettelin H."/>
            <person name="Glass J.I."/>
            <person name="Rusch D."/>
            <person name="Podicherti R."/>
            <person name="Tsui H.-C.T."/>
            <person name="Winkler M.E."/>
        </authorList>
    </citation>
    <scope>NUCLEOTIDE SEQUENCE</scope>
</reference>